<evidence type="ECO:0000313" key="7">
    <source>
        <dbReference type="Proteomes" id="UP000053244"/>
    </source>
</evidence>
<dbReference type="EMBL" id="LLZH01000277">
    <property type="protein sequence ID" value="KUL29604.1"/>
    <property type="molecule type" value="Genomic_DNA"/>
</dbReference>
<dbReference type="Gene3D" id="2.180.10.10">
    <property type="entry name" value="RHS repeat-associated core"/>
    <property type="match status" value="2"/>
</dbReference>
<feature type="transmembrane region" description="Helical" evidence="3">
    <location>
        <begin position="271"/>
        <end position="290"/>
    </location>
</feature>
<organism evidence="6 7">
    <name type="scientific">Actinoplanes awajinensis subsp. mycoplanecinus</name>
    <dbReference type="NCBI Taxonomy" id="135947"/>
    <lineage>
        <taxon>Bacteria</taxon>
        <taxon>Bacillati</taxon>
        <taxon>Actinomycetota</taxon>
        <taxon>Actinomycetes</taxon>
        <taxon>Micromonosporales</taxon>
        <taxon>Micromonosporaceae</taxon>
        <taxon>Actinoplanes</taxon>
    </lineage>
</organism>
<dbReference type="Proteomes" id="UP000053244">
    <property type="component" value="Unassembled WGS sequence"/>
</dbReference>
<dbReference type="Pfam" id="PF20148">
    <property type="entry name" value="DUF6531"/>
    <property type="match status" value="1"/>
</dbReference>
<evidence type="ECO:0000256" key="3">
    <source>
        <dbReference type="SAM" id="Phobius"/>
    </source>
</evidence>
<dbReference type="Pfam" id="PF25023">
    <property type="entry name" value="TEN_YD-shell"/>
    <property type="match status" value="1"/>
</dbReference>
<keyword evidence="3" id="KW-0472">Membrane</keyword>
<keyword evidence="7" id="KW-1185">Reference proteome</keyword>
<dbReference type="InterPro" id="IPR050708">
    <property type="entry name" value="T6SS_VgrG/RHS"/>
</dbReference>
<feature type="domain" description="Teneurin-like YD-shell" evidence="5">
    <location>
        <begin position="979"/>
        <end position="1220"/>
    </location>
</feature>
<dbReference type="InterPro" id="IPR056823">
    <property type="entry name" value="TEN-like_YD-shell"/>
</dbReference>
<evidence type="ECO:0000259" key="5">
    <source>
        <dbReference type="Pfam" id="PF25023"/>
    </source>
</evidence>
<dbReference type="Gene3D" id="3.90.210.10">
    <property type="entry name" value="Heat-Labile Enterotoxin, subunit A"/>
    <property type="match status" value="1"/>
</dbReference>
<dbReference type="Gene3D" id="1.10.287.1060">
    <property type="entry name" value="ESAT-6-like"/>
    <property type="match status" value="1"/>
</dbReference>
<dbReference type="InterPro" id="IPR031325">
    <property type="entry name" value="RHS_repeat"/>
</dbReference>
<keyword evidence="3" id="KW-1133">Transmembrane helix</keyword>
<evidence type="ECO:0000256" key="2">
    <source>
        <dbReference type="SAM" id="MobiDB-lite"/>
    </source>
</evidence>
<evidence type="ECO:0000259" key="4">
    <source>
        <dbReference type="Pfam" id="PF20148"/>
    </source>
</evidence>
<feature type="transmembrane region" description="Helical" evidence="3">
    <location>
        <begin position="230"/>
        <end position="259"/>
    </location>
</feature>
<dbReference type="NCBIfam" id="TIGR01643">
    <property type="entry name" value="YD_repeat_2x"/>
    <property type="match status" value="7"/>
</dbReference>
<accession>A0A117MQ42</accession>
<dbReference type="SUPFAM" id="SSF69304">
    <property type="entry name" value="Tricorn protease N-terminal domain"/>
    <property type="match status" value="1"/>
</dbReference>
<dbReference type="InterPro" id="IPR045351">
    <property type="entry name" value="DUF6531"/>
</dbReference>
<proteinExistence type="predicted"/>
<keyword evidence="3" id="KW-0812">Transmembrane</keyword>
<dbReference type="InterPro" id="IPR006530">
    <property type="entry name" value="YD"/>
</dbReference>
<comment type="caution">
    <text evidence="6">The sequence shown here is derived from an EMBL/GenBank/DDBJ whole genome shotgun (WGS) entry which is preliminary data.</text>
</comment>
<evidence type="ECO:0000256" key="1">
    <source>
        <dbReference type="ARBA" id="ARBA00022737"/>
    </source>
</evidence>
<name>A0A117MQ42_9ACTN</name>
<dbReference type="PANTHER" id="PTHR32305">
    <property type="match status" value="1"/>
</dbReference>
<feature type="region of interest" description="Disordered" evidence="2">
    <location>
        <begin position="680"/>
        <end position="704"/>
    </location>
</feature>
<dbReference type="PANTHER" id="PTHR32305:SF15">
    <property type="entry name" value="PROTEIN RHSA-RELATED"/>
    <property type="match status" value="1"/>
</dbReference>
<dbReference type="NCBIfam" id="TIGR03696">
    <property type="entry name" value="Rhs_assc_core"/>
    <property type="match status" value="1"/>
</dbReference>
<protein>
    <recommendedName>
        <fullName evidence="8">Type IV secretion protein Rhs</fullName>
    </recommendedName>
</protein>
<feature type="domain" description="DUF6531" evidence="4">
    <location>
        <begin position="378"/>
        <end position="448"/>
    </location>
</feature>
<evidence type="ECO:0008006" key="8">
    <source>
        <dbReference type="Google" id="ProtNLM"/>
    </source>
</evidence>
<dbReference type="SUPFAM" id="SSF56399">
    <property type="entry name" value="ADP-ribosylation"/>
    <property type="match status" value="1"/>
</dbReference>
<dbReference type="Pfam" id="PF05593">
    <property type="entry name" value="RHS_repeat"/>
    <property type="match status" value="3"/>
</dbReference>
<gene>
    <name evidence="6" type="ORF">ADL15_27190</name>
</gene>
<sequence length="1483" mass="159988">MDGDPTPGDPDRVRQLASRFHDFAEHAHRAKLAVDSLQGDGAVLTWIGKSGDAFREQFGAFPDQVNKLYRSHLMVGDALETFAPVLESAQAQADRALADGRVAADKLKSLQGSLSLAETDFTGAAQAADRARAQTQAPDPEQVKQAVRDSEAAQQKRDQARSAVSGAQGELDLAKQLADQAKQLRDGAARTCAREIDDASDAGIQPRSFWAKLAEAFKELWDIICEVAKWVALVAGIIAMIIGGPLAWVALAAGAILLIKAVVDFAQGKGSVMDLVFGILGVIPGVKGLTSLTKLSALYKAGGLKEIGKAALTGMKTMANDMVNIVKQAGVGAVTVVKNLGGLATLGAAKLSDLFHVKVPPVPKDVSRSINIRECVTDPIDVATGEMVLSEIDLELPGPLPFRLERTHLSSYRGGGLFGASWASTLDQRIETDSKARLFFAADAMVLVYPIGAPGAAVLPEEGPRWPLTIAVDGSARLDTGTQVLGFTAEGRLATVADPAGDLLRVERDADGVPRALHHPSGRRVVFTAEDGRITGITLAAAGSGRRTAIAAFGYDGDGHLTTVRNISGEPATFRYDHEHRITQWIDRTGYGYRYTYDEDGRCVGTVGEDGYLSATLAYEPGGTTWTDSLGHTTAYTFDEYHHKTSVTDPLGNTTRYVWGRHNQLLSETDPLGHTTSYAYDEQGRPTTGTRPGVAPTLDLGRLRGGRLRNPERVEALAGWVATTADGETISYDPEGYPIERAGAAGGVWRGEYGPFGILLATVNAEGGRTGYTYDTELRVTSVTDPRGLVWRYVHDPAGRLVAETDFNGRTRTFTYDAAGRLTATTNGLGETVDYVRDPVGNLLERRTPTGTTTYRYDADGHLIAATGDDAELTFVWDGAGRRIAETVNGRTVRLDLDETTGTITRHTPAGVTGAWTLDPFGRPYALRSGGHELTVGHDARGREIHRAVDGRPVLAQRHDDGDRLLEQDMPGVGIRGFEHRGDGVLSAITDGTGRREYGLDRTGRVTSTGDETYHYPQGRLDGEYDGTDLLAGNGVTATYDGHGRMLTRTVDGCGSWVFTWNADDQMVAARTPGGAVWQYRYDPLGRRISKQSGTERYDFAWSGSSLVEQAHVGADGTLRITTWDHHPADGRPVARTVRVGADLDYATVVTDQIGTPTELLGADGALRWQNTATLWGATDAPAAAQPLAFPGQYRDDETGLHYNVYRYYDPLTGRYLSQDPLGLAPAVDPAAYAANPLLWADPLGLMCTGPGSTAGLNIPKGLSPTDIAAMMDTAGDISLINTFKQPLEVIPDLKLNQSKPQWLFHGSDVPPDKIFKEGLVSNAVYNKAGSHYDIKLHQQNSSKVRDGGTYSGFVSTTEDWNTALQFVRDKDISFQLQKLDPTGVDFVKNVGGKDFKMHFGYVYVVKADSQPFVELNVQAINDISKISQKEFAALDHIPGFNISHAFKIDTPYNVGIKNGVQQLDIPPGNFQMEQFDNPGFAR</sequence>
<dbReference type="InterPro" id="IPR022385">
    <property type="entry name" value="Rhs_assc_core"/>
</dbReference>
<evidence type="ECO:0000313" key="6">
    <source>
        <dbReference type="EMBL" id="KUL29604.1"/>
    </source>
</evidence>
<keyword evidence="1" id="KW-0677">Repeat</keyword>
<reference evidence="6 7" key="1">
    <citation type="submission" date="2015-10" db="EMBL/GenBank/DDBJ databases">
        <authorList>
            <person name="Gilbert D.G."/>
        </authorList>
    </citation>
    <scope>NUCLEOTIDE SEQUENCE [LARGE SCALE GENOMIC DNA]</scope>
    <source>
        <strain evidence="6 7">NRRL B-16712</strain>
    </source>
</reference>